<dbReference type="Proteomes" id="UP000023152">
    <property type="component" value="Unassembled WGS sequence"/>
</dbReference>
<dbReference type="OMA" id="THYDENK"/>
<dbReference type="OrthoDB" id="5986190at2759"/>
<dbReference type="SUPFAM" id="SSF48452">
    <property type="entry name" value="TPR-like"/>
    <property type="match status" value="3"/>
</dbReference>
<feature type="repeat" description="TPR" evidence="3">
    <location>
        <begin position="465"/>
        <end position="498"/>
    </location>
</feature>
<dbReference type="PROSITE" id="PS50293">
    <property type="entry name" value="TPR_REGION"/>
    <property type="match status" value="4"/>
</dbReference>
<feature type="repeat" description="TPR" evidence="3">
    <location>
        <begin position="339"/>
        <end position="372"/>
    </location>
</feature>
<feature type="repeat" description="TPR" evidence="3">
    <location>
        <begin position="423"/>
        <end position="456"/>
    </location>
</feature>
<dbReference type="PANTHER" id="PTHR45641:SF1">
    <property type="entry name" value="AAA+ ATPASE DOMAIN-CONTAINING PROTEIN"/>
    <property type="match status" value="1"/>
</dbReference>
<comment type="caution">
    <text evidence="5">The sequence shown here is derived from an EMBL/GenBank/DDBJ whole genome shotgun (WGS) entry which is preliminary data.</text>
</comment>
<accession>X6MHL4</accession>
<feature type="repeat" description="TPR" evidence="3">
    <location>
        <begin position="381"/>
        <end position="414"/>
    </location>
</feature>
<dbReference type="SMART" id="SM00028">
    <property type="entry name" value="TPR"/>
    <property type="match status" value="10"/>
</dbReference>
<dbReference type="InterPro" id="IPR019734">
    <property type="entry name" value="TPR_rpt"/>
</dbReference>
<proteinExistence type="predicted"/>
<evidence type="ECO:0000313" key="5">
    <source>
        <dbReference type="EMBL" id="ETO12887.1"/>
    </source>
</evidence>
<keyword evidence="1" id="KW-0677">Repeat</keyword>
<evidence type="ECO:0000313" key="6">
    <source>
        <dbReference type="Proteomes" id="UP000023152"/>
    </source>
</evidence>
<evidence type="ECO:0000256" key="3">
    <source>
        <dbReference type="PROSITE-ProRule" id="PRU00339"/>
    </source>
</evidence>
<feature type="coiled-coil region" evidence="4">
    <location>
        <begin position="760"/>
        <end position="787"/>
    </location>
</feature>
<dbReference type="PANTHER" id="PTHR45641">
    <property type="entry name" value="TETRATRICOPEPTIDE REPEAT PROTEIN (AFU_ORTHOLOGUE AFUA_6G03870)"/>
    <property type="match status" value="1"/>
</dbReference>
<gene>
    <name evidence="5" type="ORF">RFI_24490</name>
</gene>
<sequence>MKKEENLILKTNFLTFPIDKAYFFFPFQFSYHFGKSVLGSNQRKKKFCSFLVSPFGFGHMSFQASICIENKIYEVGFASLSLKNLEDKVKELVGNRTEPKNLPLFKITNINGQNIDNDQKLQIAFDITNPVRLFIHFIDKNNDEEMKSFGDKEQDVKNIELEQDKPWNEANKTAMTIVDQMTAKKQKGIVIVSTNLDQFAKPNNKLFFQDVPFTMMINSNQYMKKKKVIPPYTIYSFHSKNIIFDNITINGCVYAVDCIIDGTDDCHITQYLIHTKQSVIRYTFKKPVFTVPLPIDMSNLLYAGTGACDTLNFDKAIWLFRFSLCFMLQTFGDSNIYVSRALVWLGNAYQGKGDYDKAIEYYERSLKVLSEHLKPDHIDFASLYSNLGNPYDRKGQFNKAIEYAEKALKIALDNLGPDHVDVGDSYNDLGLYYQHKGEYDKSLAYHQKALKICLEKLGDNNKLIAVSYINLGRVYFRKAEYDKAYEYYTKALNIYSEKTDQHQIFVANCHVSLGAFYHEKGEYSKSIEYHKKAIKVYLDKLGENHTEVSTAFSHLGAVYFEIGEYETSIGYYEKALNILLKKFGERHAFVAISYNELGLVWIKGKKQVNKAKEYIAKALEILMDDKDDNFNLQLANSYDMFGLILKKNGTNERAIEYFEKSLEIKFKKLNDDHPCVGWSFHYLASVFKNKNELNKSIEFGERALKLRLKKLDYNHPHVGESYILLGDIHVAKGEKNKAKEFYENAVKIFNQVFGEQHQKTQDVKLVLEKMNENNQDHKEEKKENEVSYFYFILFSLL</sequence>
<evidence type="ECO:0000256" key="1">
    <source>
        <dbReference type="ARBA" id="ARBA00022737"/>
    </source>
</evidence>
<feature type="repeat" description="TPR" evidence="3">
    <location>
        <begin position="635"/>
        <end position="668"/>
    </location>
</feature>
<dbReference type="EMBL" id="ASPP01020995">
    <property type="protein sequence ID" value="ETO12887.1"/>
    <property type="molecule type" value="Genomic_DNA"/>
</dbReference>
<keyword evidence="4" id="KW-0175">Coiled coil</keyword>
<dbReference type="Pfam" id="PF13424">
    <property type="entry name" value="TPR_12"/>
    <property type="match status" value="4"/>
</dbReference>
<dbReference type="InterPro" id="IPR011990">
    <property type="entry name" value="TPR-like_helical_dom_sf"/>
</dbReference>
<feature type="repeat" description="TPR" evidence="3">
    <location>
        <begin position="507"/>
        <end position="540"/>
    </location>
</feature>
<evidence type="ECO:0000256" key="2">
    <source>
        <dbReference type="ARBA" id="ARBA00022803"/>
    </source>
</evidence>
<organism evidence="5 6">
    <name type="scientific">Reticulomyxa filosa</name>
    <dbReference type="NCBI Taxonomy" id="46433"/>
    <lineage>
        <taxon>Eukaryota</taxon>
        <taxon>Sar</taxon>
        <taxon>Rhizaria</taxon>
        <taxon>Retaria</taxon>
        <taxon>Foraminifera</taxon>
        <taxon>Monothalamids</taxon>
        <taxon>Reticulomyxidae</taxon>
        <taxon>Reticulomyxa</taxon>
    </lineage>
</organism>
<name>X6MHL4_RETFI</name>
<keyword evidence="2 3" id="KW-0802">TPR repeat</keyword>
<dbReference type="Pfam" id="PF13181">
    <property type="entry name" value="TPR_8"/>
    <property type="match status" value="1"/>
</dbReference>
<dbReference type="AlphaFoldDB" id="X6MHL4"/>
<evidence type="ECO:0000256" key="4">
    <source>
        <dbReference type="SAM" id="Coils"/>
    </source>
</evidence>
<feature type="repeat" description="TPR" evidence="3">
    <location>
        <begin position="549"/>
        <end position="582"/>
    </location>
</feature>
<dbReference type="Gene3D" id="1.25.40.10">
    <property type="entry name" value="Tetratricopeptide repeat domain"/>
    <property type="match status" value="3"/>
</dbReference>
<keyword evidence="6" id="KW-1185">Reference proteome</keyword>
<reference evidence="5 6" key="1">
    <citation type="journal article" date="2013" name="Curr. Biol.">
        <title>The Genome of the Foraminiferan Reticulomyxa filosa.</title>
        <authorList>
            <person name="Glockner G."/>
            <person name="Hulsmann N."/>
            <person name="Schleicher M."/>
            <person name="Noegel A.A."/>
            <person name="Eichinger L."/>
            <person name="Gallinger C."/>
            <person name="Pawlowski J."/>
            <person name="Sierra R."/>
            <person name="Euteneuer U."/>
            <person name="Pillet L."/>
            <person name="Moustafa A."/>
            <person name="Platzer M."/>
            <person name="Groth M."/>
            <person name="Szafranski K."/>
            <person name="Schliwa M."/>
        </authorList>
    </citation>
    <scope>NUCLEOTIDE SEQUENCE [LARGE SCALE GENOMIC DNA]</scope>
</reference>
<protein>
    <submittedName>
        <fullName evidence="5">Uncharacterized protein</fullName>
    </submittedName>
</protein>
<dbReference type="PROSITE" id="PS50005">
    <property type="entry name" value="TPR"/>
    <property type="match status" value="7"/>
</dbReference>